<reference evidence="1 2" key="1">
    <citation type="submission" date="2018-06" db="EMBL/GenBank/DDBJ databases">
        <authorList>
            <consortium name="Pathogen Informatics"/>
            <person name="Doyle S."/>
        </authorList>
    </citation>
    <scope>NUCLEOTIDE SEQUENCE [LARGE SCALE GENOMIC DNA]</scope>
    <source>
        <strain evidence="1 2">NCTC7972</strain>
    </source>
</reference>
<dbReference type="SUPFAM" id="SSF51905">
    <property type="entry name" value="FAD/NAD(P)-binding domain"/>
    <property type="match status" value="1"/>
</dbReference>
<dbReference type="InterPro" id="IPR036188">
    <property type="entry name" value="FAD/NAD-bd_sf"/>
</dbReference>
<accession>A0A8G2M7F1</accession>
<name>A0A8G2M7F1_STAAU</name>
<dbReference type="Gene3D" id="3.90.660.20">
    <property type="entry name" value="Protoporphyrinogen oxidase, mitochondrial, domain 2"/>
    <property type="match status" value="1"/>
</dbReference>
<keyword evidence="1" id="KW-0560">Oxidoreductase</keyword>
<dbReference type="PRINTS" id="PR00419">
    <property type="entry name" value="ADXRDTASE"/>
</dbReference>
<dbReference type="Pfam" id="PF13450">
    <property type="entry name" value="NAD_binding_8"/>
    <property type="match status" value="1"/>
</dbReference>
<dbReference type="EMBL" id="UHAI01000002">
    <property type="protein sequence ID" value="SUK14069.1"/>
    <property type="molecule type" value="Genomic_DNA"/>
</dbReference>
<protein>
    <submittedName>
        <fullName evidence="1">Protoporphyrinogen IX oxidase, aerobic</fullName>
        <ecNumber evidence="1">1.3.3.4</ecNumber>
    </submittedName>
</protein>
<organism evidence="1 2">
    <name type="scientific">Staphylococcus aureus</name>
    <dbReference type="NCBI Taxonomy" id="1280"/>
    <lineage>
        <taxon>Bacteria</taxon>
        <taxon>Bacillati</taxon>
        <taxon>Bacillota</taxon>
        <taxon>Bacilli</taxon>
        <taxon>Bacillales</taxon>
        <taxon>Staphylococcaceae</taxon>
        <taxon>Staphylococcus</taxon>
    </lineage>
</organism>
<dbReference type="Proteomes" id="UP000254224">
    <property type="component" value="Unassembled WGS sequence"/>
</dbReference>
<evidence type="ECO:0000313" key="1">
    <source>
        <dbReference type="EMBL" id="SUK14069.1"/>
    </source>
</evidence>
<gene>
    <name evidence="1" type="primary">hemY_1</name>
    <name evidence="1" type="ORF">NCTC7972_00069</name>
</gene>
<dbReference type="PANTHER" id="PTHR42923:SF3">
    <property type="entry name" value="PROTOPORPHYRINOGEN OXIDASE"/>
    <property type="match status" value="1"/>
</dbReference>
<proteinExistence type="predicted"/>
<dbReference type="PANTHER" id="PTHR42923">
    <property type="entry name" value="PROTOPORPHYRINOGEN OXIDASE"/>
    <property type="match status" value="1"/>
</dbReference>
<dbReference type="AlphaFoldDB" id="A0A8G2M7F1"/>
<comment type="caution">
    <text evidence="1">The sequence shown here is derived from an EMBL/GenBank/DDBJ whole genome shotgun (WGS) entry which is preliminary data.</text>
</comment>
<dbReference type="GO" id="GO:0004729">
    <property type="term" value="F:oxygen-dependent protoporphyrinogen oxidase activity"/>
    <property type="evidence" value="ECO:0007669"/>
    <property type="project" value="UniProtKB-EC"/>
</dbReference>
<evidence type="ECO:0000313" key="2">
    <source>
        <dbReference type="Proteomes" id="UP000254224"/>
    </source>
</evidence>
<dbReference type="InterPro" id="IPR050464">
    <property type="entry name" value="Zeta_carotene_desat/Oxidored"/>
</dbReference>
<sequence>MTKSVAIIGAGITGLSSAYFLKQQDPNIDVTIFEASNRPGGKIQSYRKDGYMIELGPESYLGRKNDHDRISERYWIRTRYCYK</sequence>
<dbReference type="EC" id="1.3.3.4" evidence="1"/>
<dbReference type="Gene3D" id="3.50.50.60">
    <property type="entry name" value="FAD/NAD(P)-binding domain"/>
    <property type="match status" value="1"/>
</dbReference>